<comment type="caution">
    <text evidence="4">The sequence shown here is derived from an EMBL/GenBank/DDBJ whole genome shotgun (WGS) entry which is preliminary data.</text>
</comment>
<reference evidence="4" key="1">
    <citation type="submission" date="2020-09" db="EMBL/GenBank/DDBJ databases">
        <authorList>
            <person name="Kim M.K."/>
        </authorList>
    </citation>
    <scope>NUCLEOTIDE SEQUENCE</scope>
    <source>
        <strain evidence="4">BT704</strain>
    </source>
</reference>
<dbReference type="Pfam" id="PF13884">
    <property type="entry name" value="Peptidase_S74"/>
    <property type="match status" value="1"/>
</dbReference>
<dbReference type="Proteomes" id="UP000653797">
    <property type="component" value="Unassembled WGS sequence"/>
</dbReference>
<keyword evidence="1" id="KW-0175">Coiled coil</keyword>
<protein>
    <submittedName>
        <fullName evidence="4">Tail fiber domain-containing protein</fullName>
    </submittedName>
</protein>
<name>A0A927GGW5_9BACT</name>
<gene>
    <name evidence="4" type="ORF">IC230_31395</name>
</gene>
<dbReference type="EMBL" id="JACXAA010000022">
    <property type="protein sequence ID" value="MBD2757417.1"/>
    <property type="molecule type" value="Genomic_DNA"/>
</dbReference>
<dbReference type="InterPro" id="IPR030392">
    <property type="entry name" value="S74_ICA"/>
</dbReference>
<dbReference type="AlphaFoldDB" id="A0A927GGW5"/>
<evidence type="ECO:0000256" key="2">
    <source>
        <dbReference type="SAM" id="SignalP"/>
    </source>
</evidence>
<feature type="domain" description="Peptidase S74" evidence="3">
    <location>
        <begin position="255"/>
        <end position="361"/>
    </location>
</feature>
<evidence type="ECO:0000259" key="3">
    <source>
        <dbReference type="PROSITE" id="PS51688"/>
    </source>
</evidence>
<keyword evidence="2" id="KW-0732">Signal</keyword>
<feature type="coiled-coil region" evidence="1">
    <location>
        <begin position="340"/>
        <end position="377"/>
    </location>
</feature>
<evidence type="ECO:0000313" key="5">
    <source>
        <dbReference type="Proteomes" id="UP000653797"/>
    </source>
</evidence>
<sequence>MKFQHVCVAAILGMAVTTGVQAQVKIGANPTTITSNAVLDAEGSSGQHTVMFQNGQVGIGTTTPATNSTGLGVKLNVNTAAANDQAIKLSIGDVGKFFMVPQLGFVGAYNLIVNNGDAGIIFSNAGGASIGQGAATSRGFVIAPHSVNENGASGLKITENGYVGIGINSPKFQLEVNEGIGFGGFGGVSPLVNTSNKGAIYWNAVQPGIGEVELVNYCGTGSGGFRFFNLPIGGTPSLSYDIAYIDLAGAYHVLSDARVKTNVQGVTSGLNKVMALRPVTYDVHTSKSLTEGNVTFNADDRTVPSVGFIAQELYKVIPEAVHKPKDETKEFYHVNYDGLIPVLTKAIQEQQTEIAALKAQVAEVAELKLAMAEMRQELIKVGLRKVKATGSKVAKR</sequence>
<dbReference type="RefSeq" id="WP_191043041.1">
    <property type="nucleotide sequence ID" value="NZ_JACXAA010000022.1"/>
</dbReference>
<keyword evidence="5" id="KW-1185">Reference proteome</keyword>
<dbReference type="PROSITE" id="PS51688">
    <property type="entry name" value="ICA"/>
    <property type="match status" value="1"/>
</dbReference>
<organism evidence="4 5">
    <name type="scientific">Spirosoma validum</name>
    <dbReference type="NCBI Taxonomy" id="2771355"/>
    <lineage>
        <taxon>Bacteria</taxon>
        <taxon>Pseudomonadati</taxon>
        <taxon>Bacteroidota</taxon>
        <taxon>Cytophagia</taxon>
        <taxon>Cytophagales</taxon>
        <taxon>Cytophagaceae</taxon>
        <taxon>Spirosoma</taxon>
    </lineage>
</organism>
<accession>A0A927GGW5</accession>
<evidence type="ECO:0000256" key="1">
    <source>
        <dbReference type="SAM" id="Coils"/>
    </source>
</evidence>
<feature type="signal peptide" evidence="2">
    <location>
        <begin position="1"/>
        <end position="22"/>
    </location>
</feature>
<evidence type="ECO:0000313" key="4">
    <source>
        <dbReference type="EMBL" id="MBD2757417.1"/>
    </source>
</evidence>
<proteinExistence type="predicted"/>
<feature type="chain" id="PRO_5038093130" evidence="2">
    <location>
        <begin position="23"/>
        <end position="396"/>
    </location>
</feature>